<evidence type="ECO:0000259" key="1">
    <source>
        <dbReference type="PROSITE" id="PS51340"/>
    </source>
</evidence>
<dbReference type="PANTHER" id="PTHR30212:SF4">
    <property type="entry name" value="MOSC DOMAIN-CONTAINING PROTEIN"/>
    <property type="match status" value="1"/>
</dbReference>
<dbReference type="Pfam" id="PF03473">
    <property type="entry name" value="MOSC"/>
    <property type="match status" value="1"/>
</dbReference>
<dbReference type="InterPro" id="IPR052353">
    <property type="entry name" value="Benzoxazolinone_Detox_Enz"/>
</dbReference>
<dbReference type="InterPro" id="IPR005302">
    <property type="entry name" value="MoCF_Sase_C"/>
</dbReference>
<feature type="domain" description="MOSC" evidence="1">
    <location>
        <begin position="28"/>
        <end position="162"/>
    </location>
</feature>
<reference evidence="2" key="1">
    <citation type="submission" date="2021-06" db="EMBL/GenBank/DDBJ databases">
        <authorList>
            <person name="Criscuolo A."/>
        </authorList>
    </citation>
    <scope>NUCLEOTIDE SEQUENCE</scope>
    <source>
        <strain evidence="2">CIP111600</strain>
    </source>
</reference>
<protein>
    <submittedName>
        <fullName evidence="2">Protein YiiM</fullName>
    </submittedName>
</protein>
<dbReference type="Pfam" id="PF03475">
    <property type="entry name" value="YiiM_3-alpha"/>
    <property type="match status" value="1"/>
</dbReference>
<dbReference type="GO" id="GO:0030151">
    <property type="term" value="F:molybdenum ion binding"/>
    <property type="evidence" value="ECO:0007669"/>
    <property type="project" value="InterPro"/>
</dbReference>
<organism evidence="2 3">
    <name type="scientific">Paenibacillus solanacearum</name>
    <dbReference type="NCBI Taxonomy" id="2048548"/>
    <lineage>
        <taxon>Bacteria</taxon>
        <taxon>Bacillati</taxon>
        <taxon>Bacillota</taxon>
        <taxon>Bacilli</taxon>
        <taxon>Bacillales</taxon>
        <taxon>Paenibacillaceae</taxon>
        <taxon>Paenibacillus</taxon>
    </lineage>
</organism>
<dbReference type="PROSITE" id="PS51340">
    <property type="entry name" value="MOSC"/>
    <property type="match status" value="1"/>
</dbReference>
<evidence type="ECO:0000313" key="2">
    <source>
        <dbReference type="EMBL" id="CAG7650627.1"/>
    </source>
</evidence>
<evidence type="ECO:0000313" key="3">
    <source>
        <dbReference type="Proteomes" id="UP000693672"/>
    </source>
</evidence>
<dbReference type="GO" id="GO:0030170">
    <property type="term" value="F:pyridoxal phosphate binding"/>
    <property type="evidence" value="ECO:0007669"/>
    <property type="project" value="InterPro"/>
</dbReference>
<accession>A0A916NRX8</accession>
<dbReference type="AlphaFoldDB" id="A0A916NRX8"/>
<comment type="caution">
    <text evidence="2">The sequence shown here is derived from an EMBL/GenBank/DDBJ whole genome shotgun (WGS) entry which is preliminary data.</text>
</comment>
<dbReference type="RefSeq" id="WP_218095811.1">
    <property type="nucleotide sequence ID" value="NZ_CAJVAS010000054.1"/>
</dbReference>
<dbReference type="GO" id="GO:0003824">
    <property type="term" value="F:catalytic activity"/>
    <property type="evidence" value="ECO:0007669"/>
    <property type="project" value="InterPro"/>
</dbReference>
<keyword evidence="3" id="KW-1185">Reference proteome</keyword>
<dbReference type="EMBL" id="CAJVAS010000054">
    <property type="protein sequence ID" value="CAG7650627.1"/>
    <property type="molecule type" value="Genomic_DNA"/>
</dbReference>
<dbReference type="InterPro" id="IPR005163">
    <property type="entry name" value="Tri_helical_YiiM-like"/>
</dbReference>
<dbReference type="PANTHER" id="PTHR30212">
    <property type="entry name" value="PROTEIN YIIM"/>
    <property type="match status" value="1"/>
</dbReference>
<name>A0A916NRX8_9BACL</name>
<sequence>MQLLSLYVGKPVKAEYKGKPLETGIYKQPAEGTVFLARTNLEGDGQADLINHGGPDKAVCVYSQEHYAYWEQRSGRKLEGCAFGENFTVSGMPEAEVCIGDVFELGSAAVQISQPRQPCFKVALKQDWPELPVWIQDTGYSGYYLRVLQEGFVAAGQPFRRIARDASGVTIAEANRLKYHDKSDMDGIRKLLAVGALSASWRESFEKRLRS</sequence>
<gene>
    <name evidence="2" type="primary">yiiM</name>
    <name evidence="2" type="ORF">PAESOLCIP111_06123</name>
</gene>
<proteinExistence type="predicted"/>
<dbReference type="Proteomes" id="UP000693672">
    <property type="component" value="Unassembled WGS sequence"/>
</dbReference>